<dbReference type="OrthoDB" id="9802649at2"/>
<feature type="domain" description="Glycosyltransferase 2-like" evidence="1">
    <location>
        <begin position="20"/>
        <end position="180"/>
    </location>
</feature>
<dbReference type="AlphaFoldDB" id="A0A2M8S4S2"/>
<dbReference type="Pfam" id="PF00535">
    <property type="entry name" value="Glycos_transf_2"/>
    <property type="match status" value="1"/>
</dbReference>
<sequence length="345" mass="40758">MKFLTKLFKRNSSWDLPKISIVIPCFNAEKEILATLKSIQDSHYQNVDVMVIDDGSEQRAEHFVQSFNDPRFRYFYKENEGPGLTRNFGIDNALGEYIFFLDSDDLIYPDALSNLMDYALAHQLDCVSGVTVRRDINTGVEGEWFRRLYQTKKVNLLVNRLALYDDTLTTNKLYRVEALKQHDIYFETGLYEDKLFTAKLYSKLDRIGLIDNRVYIWLVYGNQTSITTSKSLSNFQERMVAIEKLWQYIPEVRKAYQIAFYMNHDLLIYLREFVFYPQAVKDEIYETAKEFIQKHYHYVYPRLVPASFNRACLDALCEGDKDKFIYTADILSQVFQDEQKTKQRI</sequence>
<dbReference type="Proteomes" id="UP000229329">
    <property type="component" value="Unassembled WGS sequence"/>
</dbReference>
<name>A0A2M8S4S2_9PAST</name>
<dbReference type="InterPro" id="IPR029044">
    <property type="entry name" value="Nucleotide-diphossugar_trans"/>
</dbReference>
<reference evidence="2 3" key="1">
    <citation type="submission" date="2017-11" db="EMBL/GenBank/DDBJ databases">
        <title>Reclassification of Bisgaard taxon 7 as Conservatibacter flavescens gen. nov., sp. nov.</title>
        <authorList>
            <person name="Christensen H."/>
        </authorList>
    </citation>
    <scope>NUCLEOTIDE SEQUENCE [LARGE SCALE GENOMIC DNA]</scope>
    <source>
        <strain evidence="2 3">7_4</strain>
    </source>
</reference>
<accession>A0A2M8S4S2</accession>
<dbReference type="CDD" id="cd00761">
    <property type="entry name" value="Glyco_tranf_GTA_type"/>
    <property type="match status" value="1"/>
</dbReference>
<dbReference type="InterPro" id="IPR001173">
    <property type="entry name" value="Glyco_trans_2-like"/>
</dbReference>
<keyword evidence="3" id="KW-1185">Reference proteome</keyword>
<proteinExistence type="predicted"/>
<comment type="caution">
    <text evidence="2">The sequence shown here is derived from an EMBL/GenBank/DDBJ whole genome shotgun (WGS) entry which is preliminary data.</text>
</comment>
<dbReference type="GO" id="GO:0016758">
    <property type="term" value="F:hexosyltransferase activity"/>
    <property type="evidence" value="ECO:0007669"/>
    <property type="project" value="UniProtKB-ARBA"/>
</dbReference>
<gene>
    <name evidence="2" type="ORF">CVP05_02970</name>
</gene>
<dbReference type="PANTHER" id="PTHR22916">
    <property type="entry name" value="GLYCOSYLTRANSFERASE"/>
    <property type="match status" value="1"/>
</dbReference>
<evidence type="ECO:0000313" key="3">
    <source>
        <dbReference type="Proteomes" id="UP000229329"/>
    </source>
</evidence>
<dbReference type="SUPFAM" id="SSF53448">
    <property type="entry name" value="Nucleotide-diphospho-sugar transferases"/>
    <property type="match status" value="1"/>
</dbReference>
<dbReference type="Gene3D" id="3.90.550.10">
    <property type="entry name" value="Spore Coat Polysaccharide Biosynthesis Protein SpsA, Chain A"/>
    <property type="match status" value="1"/>
</dbReference>
<dbReference type="RefSeq" id="WP_100288082.1">
    <property type="nucleotide sequence ID" value="NZ_PHHA01000003.1"/>
</dbReference>
<organism evidence="2 3">
    <name type="scientific">Conservatibacter flavescens</name>
    <dbReference type="NCBI Taxonomy" id="28161"/>
    <lineage>
        <taxon>Bacteria</taxon>
        <taxon>Pseudomonadati</taxon>
        <taxon>Pseudomonadota</taxon>
        <taxon>Gammaproteobacteria</taxon>
        <taxon>Pasteurellales</taxon>
        <taxon>Pasteurellaceae</taxon>
        <taxon>Conservatibacter</taxon>
    </lineage>
</organism>
<dbReference type="EMBL" id="PHHA01000003">
    <property type="protein sequence ID" value="PJG86150.1"/>
    <property type="molecule type" value="Genomic_DNA"/>
</dbReference>
<keyword evidence="2" id="KW-0808">Transferase</keyword>
<protein>
    <submittedName>
        <fullName evidence="2">Glycosyltransferase family 2 protein</fullName>
    </submittedName>
</protein>
<evidence type="ECO:0000259" key="1">
    <source>
        <dbReference type="Pfam" id="PF00535"/>
    </source>
</evidence>
<evidence type="ECO:0000313" key="2">
    <source>
        <dbReference type="EMBL" id="PJG86150.1"/>
    </source>
</evidence>
<dbReference type="PANTHER" id="PTHR22916:SF3">
    <property type="entry name" value="UDP-GLCNAC:BETAGAL BETA-1,3-N-ACETYLGLUCOSAMINYLTRANSFERASE-LIKE PROTEIN 1"/>
    <property type="match status" value="1"/>
</dbReference>